<keyword evidence="3" id="KW-0472">Membrane</keyword>
<evidence type="ECO:0000313" key="6">
    <source>
        <dbReference type="RefSeq" id="XP_013783538.2"/>
    </source>
</evidence>
<feature type="transmembrane region" description="Helical" evidence="3">
    <location>
        <begin position="386"/>
        <end position="406"/>
    </location>
</feature>
<dbReference type="GeneID" id="106467709"/>
<dbReference type="InterPro" id="IPR004182">
    <property type="entry name" value="GRAM"/>
</dbReference>
<dbReference type="SUPFAM" id="SSF50729">
    <property type="entry name" value="PH domain-like"/>
    <property type="match status" value="1"/>
</dbReference>
<dbReference type="RefSeq" id="XP_013783538.2">
    <property type="nucleotide sequence ID" value="XM_013928084.2"/>
</dbReference>
<dbReference type="InterPro" id="IPR011993">
    <property type="entry name" value="PH-like_dom_sf"/>
</dbReference>
<feature type="domain" description="GRAM" evidence="4">
    <location>
        <begin position="477"/>
        <end position="554"/>
    </location>
</feature>
<dbReference type="PANTHER" id="PTHR37402:SF1">
    <property type="entry name" value="GRAM DOMAIN-CONTAINING PROTEIN 4"/>
    <property type="match status" value="1"/>
</dbReference>
<dbReference type="Pfam" id="PF02893">
    <property type="entry name" value="GRAM"/>
    <property type="match status" value="1"/>
</dbReference>
<dbReference type="InterPro" id="IPR037847">
    <property type="entry name" value="GRAMDC4"/>
</dbReference>
<organism evidence="5 6">
    <name type="scientific">Limulus polyphemus</name>
    <name type="common">Atlantic horseshoe crab</name>
    <dbReference type="NCBI Taxonomy" id="6850"/>
    <lineage>
        <taxon>Eukaryota</taxon>
        <taxon>Metazoa</taxon>
        <taxon>Ecdysozoa</taxon>
        <taxon>Arthropoda</taxon>
        <taxon>Chelicerata</taxon>
        <taxon>Merostomata</taxon>
        <taxon>Xiphosura</taxon>
        <taxon>Limulidae</taxon>
        <taxon>Limulus</taxon>
    </lineage>
</organism>
<dbReference type="Proteomes" id="UP000694941">
    <property type="component" value="Unplaced"/>
</dbReference>
<proteinExistence type="predicted"/>
<dbReference type="CDD" id="cd13221">
    <property type="entry name" value="PH-GRAM_GRAMDC4"/>
    <property type="match status" value="1"/>
</dbReference>
<evidence type="ECO:0000259" key="4">
    <source>
        <dbReference type="SMART" id="SM00568"/>
    </source>
</evidence>
<feature type="coiled-coil region" evidence="1">
    <location>
        <begin position="81"/>
        <end position="137"/>
    </location>
</feature>
<name>A0ABM1BK24_LIMPO</name>
<reference evidence="6" key="1">
    <citation type="submission" date="2025-08" db="UniProtKB">
        <authorList>
            <consortium name="RefSeq"/>
        </authorList>
    </citation>
    <scope>IDENTIFICATION</scope>
    <source>
        <tissue evidence="6">Muscle</tissue>
    </source>
</reference>
<dbReference type="PANTHER" id="PTHR37402">
    <property type="entry name" value="GRAM DOMAIN-CONTAINING PROTEIN 4"/>
    <property type="match status" value="1"/>
</dbReference>
<evidence type="ECO:0000256" key="1">
    <source>
        <dbReference type="SAM" id="Coils"/>
    </source>
</evidence>
<feature type="transmembrane region" description="Helical" evidence="3">
    <location>
        <begin position="303"/>
        <end position="321"/>
    </location>
</feature>
<keyword evidence="3" id="KW-0812">Transmembrane</keyword>
<dbReference type="InterPro" id="IPR037845">
    <property type="entry name" value="GRAMDC4_PH-GRAM"/>
</dbReference>
<dbReference type="SMART" id="SM00568">
    <property type="entry name" value="GRAM"/>
    <property type="match status" value="1"/>
</dbReference>
<dbReference type="Gene3D" id="2.30.29.30">
    <property type="entry name" value="Pleckstrin-homology domain (PH domain)/Phosphotyrosine-binding domain (PTB)"/>
    <property type="match status" value="1"/>
</dbReference>
<accession>A0ABM1BK24</accession>
<evidence type="ECO:0000313" key="5">
    <source>
        <dbReference type="Proteomes" id="UP000694941"/>
    </source>
</evidence>
<sequence>MSLRQAIRSKFRSEKPDTEKEPDTLPSASTSLPFRNFQEDEMCLLHEDVLGQEEESLLQAEVTQDSRFLTDHFRSAYETQLNQLHEQLLAAILENQQLSNELKQLREQKPVDFVKELEKEKEKNRFLTEKLHEKDKDVKDKEIAGSKSPRLRRLVRREKHDRNRTVEVGEFQSSSVTEKDEWVDIAKEVTEKDYQEDSPTEPNPPATVSGWRHSFRMWLHDWFSDFLEDFSETTVEEEDVKEAEKEGDPLTVKKLKENILRFGYATKPIVNAMESLTGLLHWNTLGTTLLAFGVYMYTVYHGWFLPLLLFLANCQLLLNYLRYRGWFSSCCVTRKNEQEEGDRDLGVSDKFQLVLHVARKVQNQSGRIADCCEKIKNLLLWEEPDAAAQLYFFLLAAFVASCVFPASQLFTAAGLYLGVKLFLVDYVFYRFPRVQQKYDSAWKMWKSLPTDAELEKKHSRAEIDRVSYGVNIILVTSCYLFELFNLPVSESPLPAWHAGRRCTLINRDKSLTSAFKNGRLYLTNSFLCFERSRTPNVKNLVLPLKNIVRFEKAKPYPWIPGGGMALEVTMEKPEKQTYIFGAILNRDETYDSILEVGRRASLPWALHPTESHNDEGNSKKQAGVIQLKPVQL</sequence>
<keyword evidence="5" id="KW-1185">Reference proteome</keyword>
<protein>
    <submittedName>
        <fullName evidence="6">GRAM domain-containing protein 4-like</fullName>
    </submittedName>
</protein>
<evidence type="ECO:0000256" key="2">
    <source>
        <dbReference type="SAM" id="MobiDB-lite"/>
    </source>
</evidence>
<keyword evidence="3" id="KW-1133">Transmembrane helix</keyword>
<feature type="compositionally biased region" description="Basic and acidic residues" evidence="2">
    <location>
        <begin position="11"/>
        <end position="23"/>
    </location>
</feature>
<keyword evidence="1" id="KW-0175">Coiled coil</keyword>
<gene>
    <name evidence="6" type="primary">LOC106467709</name>
</gene>
<feature type="region of interest" description="Disordered" evidence="2">
    <location>
        <begin position="1"/>
        <end position="31"/>
    </location>
</feature>
<evidence type="ECO:0000256" key="3">
    <source>
        <dbReference type="SAM" id="Phobius"/>
    </source>
</evidence>